<dbReference type="InterPro" id="IPR020627">
    <property type="entry name" value="KhpA"/>
</dbReference>
<dbReference type="PANTHER" id="PTHR34654">
    <property type="entry name" value="UPF0109 PROTEIN SCO5592"/>
    <property type="match status" value="1"/>
</dbReference>
<reference evidence="3 4" key="1">
    <citation type="submission" date="2018-06" db="EMBL/GenBank/DDBJ databases">
        <authorList>
            <consortium name="Pathogen Informatics"/>
            <person name="Doyle S."/>
        </authorList>
    </citation>
    <scope>NUCLEOTIDE SEQUENCE [LARGE SCALE GENOMIC DNA]</scope>
    <source>
        <strain evidence="3 4">NCTC13102</strain>
    </source>
</reference>
<protein>
    <submittedName>
        <fullName evidence="3">KH domain RNA binding protein</fullName>
    </submittedName>
</protein>
<evidence type="ECO:0000313" key="3">
    <source>
        <dbReference type="EMBL" id="SQB98226.1"/>
    </source>
</evidence>
<dbReference type="Proteomes" id="UP000250166">
    <property type="component" value="Unassembled WGS sequence"/>
</dbReference>
<dbReference type="CDD" id="cd22533">
    <property type="entry name" value="KH-II_YlqC-like"/>
    <property type="match status" value="1"/>
</dbReference>
<gene>
    <name evidence="3" type="primary">ylqC</name>
    <name evidence="3" type="ORF">NCTC13102_00683</name>
</gene>
<evidence type="ECO:0000256" key="2">
    <source>
        <dbReference type="ARBA" id="ARBA00022884"/>
    </source>
</evidence>
<evidence type="ECO:0000313" key="4">
    <source>
        <dbReference type="Proteomes" id="UP000250166"/>
    </source>
</evidence>
<proteinExistence type="predicted"/>
<keyword evidence="1" id="KW-0963">Cytoplasm</keyword>
<dbReference type="SUPFAM" id="SSF54814">
    <property type="entry name" value="Prokaryotic type KH domain (KH-domain type II)"/>
    <property type="match status" value="1"/>
</dbReference>
<dbReference type="RefSeq" id="WP_023949768.1">
    <property type="nucleotide sequence ID" value="NZ_UAWL01000006.1"/>
</dbReference>
<sequence length="81" mass="9089">MVEKFLESYIKKIVAIPEKTYIQRHSIEDGMCCLDIFVSAEDMGKVIGKDGRMISALKTFVSGCKAKDGVTYRITVHSNDK</sequence>
<dbReference type="EMBL" id="UAWL01000006">
    <property type="protein sequence ID" value="SQB98226.1"/>
    <property type="molecule type" value="Genomic_DNA"/>
</dbReference>
<accession>A0A2X3BFX5</accession>
<dbReference type="AlphaFoldDB" id="A0A2X3BFX5"/>
<name>A0A2X3BFX5_9HELI</name>
<evidence type="ECO:0000256" key="1">
    <source>
        <dbReference type="ARBA" id="ARBA00022490"/>
    </source>
</evidence>
<keyword evidence="2" id="KW-0694">RNA-binding</keyword>
<dbReference type="GO" id="GO:0003723">
    <property type="term" value="F:RNA binding"/>
    <property type="evidence" value="ECO:0007669"/>
    <property type="project" value="UniProtKB-KW"/>
</dbReference>
<dbReference type="InterPro" id="IPR009019">
    <property type="entry name" value="KH_sf_prok-type"/>
</dbReference>
<organism evidence="3 4">
    <name type="scientific">Helicobacter fennelliae</name>
    <dbReference type="NCBI Taxonomy" id="215"/>
    <lineage>
        <taxon>Bacteria</taxon>
        <taxon>Pseudomonadati</taxon>
        <taxon>Campylobacterota</taxon>
        <taxon>Epsilonproteobacteria</taxon>
        <taxon>Campylobacterales</taxon>
        <taxon>Helicobacteraceae</taxon>
        <taxon>Helicobacter</taxon>
    </lineage>
</organism>
<dbReference type="PANTHER" id="PTHR34654:SF1">
    <property type="entry name" value="RNA-BINDING PROTEIN KHPA"/>
    <property type="match status" value="1"/>
</dbReference>
<dbReference type="Pfam" id="PF13083">
    <property type="entry name" value="KH_KhpA-B"/>
    <property type="match status" value="1"/>
</dbReference>